<feature type="signal peptide" evidence="6">
    <location>
        <begin position="1"/>
        <end position="19"/>
    </location>
</feature>
<comment type="similarity">
    <text evidence="5">Belongs to the creatininase superfamily.</text>
</comment>
<feature type="chain" id="PRO_5031395066" evidence="6">
    <location>
        <begin position="20"/>
        <end position="274"/>
    </location>
</feature>
<evidence type="ECO:0000256" key="5">
    <source>
        <dbReference type="ARBA" id="ARBA00024029"/>
    </source>
</evidence>
<keyword evidence="6" id="KW-0732">Signal</keyword>
<keyword evidence="3 7" id="KW-0378">Hydrolase</keyword>
<keyword evidence="2" id="KW-0479">Metal-binding</keyword>
<dbReference type="GO" id="GO:0009231">
    <property type="term" value="P:riboflavin biosynthetic process"/>
    <property type="evidence" value="ECO:0007669"/>
    <property type="project" value="TreeGrafter"/>
</dbReference>
<comment type="cofactor">
    <cofactor evidence="1">
        <name>Zn(2+)</name>
        <dbReference type="ChEBI" id="CHEBI:29105"/>
    </cofactor>
</comment>
<dbReference type="Proteomes" id="UP000548867">
    <property type="component" value="Unassembled WGS sequence"/>
</dbReference>
<name>A0A7W6CIJ9_9SPHN</name>
<evidence type="ECO:0000256" key="2">
    <source>
        <dbReference type="ARBA" id="ARBA00022723"/>
    </source>
</evidence>
<comment type="caution">
    <text evidence="7">The sequence shown here is derived from an EMBL/GenBank/DDBJ whole genome shotgun (WGS) entry which is preliminary data.</text>
</comment>
<reference evidence="7 8" key="1">
    <citation type="submission" date="2020-08" db="EMBL/GenBank/DDBJ databases">
        <title>Genomic Encyclopedia of Type Strains, Phase IV (KMG-IV): sequencing the most valuable type-strain genomes for metagenomic binning, comparative biology and taxonomic classification.</title>
        <authorList>
            <person name="Goeker M."/>
        </authorList>
    </citation>
    <scope>NUCLEOTIDE SEQUENCE [LARGE SCALE GENOMIC DNA]</scope>
    <source>
        <strain evidence="7 8">DSM 27057</strain>
    </source>
</reference>
<evidence type="ECO:0000256" key="6">
    <source>
        <dbReference type="SAM" id="SignalP"/>
    </source>
</evidence>
<dbReference type="InterPro" id="IPR003785">
    <property type="entry name" value="Creatininase/forma_Hydrolase"/>
</dbReference>
<evidence type="ECO:0000313" key="7">
    <source>
        <dbReference type="EMBL" id="MBB3956492.1"/>
    </source>
</evidence>
<keyword evidence="8" id="KW-1185">Reference proteome</keyword>
<gene>
    <name evidence="7" type="ORF">GGR38_003457</name>
</gene>
<dbReference type="InterPro" id="IPR024087">
    <property type="entry name" value="Creatininase-like_sf"/>
</dbReference>
<organism evidence="7 8">
    <name type="scientific">Novosphingobium sediminicola</name>
    <dbReference type="NCBI Taxonomy" id="563162"/>
    <lineage>
        <taxon>Bacteria</taxon>
        <taxon>Pseudomonadati</taxon>
        <taxon>Pseudomonadota</taxon>
        <taxon>Alphaproteobacteria</taxon>
        <taxon>Sphingomonadales</taxon>
        <taxon>Sphingomonadaceae</taxon>
        <taxon>Novosphingobium</taxon>
    </lineage>
</organism>
<dbReference type="AlphaFoldDB" id="A0A7W6CIJ9"/>
<accession>A0A7W6CIJ9</accession>
<dbReference type="Pfam" id="PF02633">
    <property type="entry name" value="Creatininase"/>
    <property type="match status" value="1"/>
</dbReference>
<keyword evidence="4" id="KW-0862">Zinc</keyword>
<dbReference type="RefSeq" id="WP_183627373.1">
    <property type="nucleotide sequence ID" value="NZ_JACIDX010000014.1"/>
</dbReference>
<sequence length="274" mass="28841">MFRLSFALGLMACAGPVFAAPRVIPRPPSVWLDDYTTQELKARIDKGCPVVIVFSGGTEETGPYVALGKHAARIRAYGEAIARNVGDALIAPVLHYAPNPAYVTPFPGTISLRPEVFAAVNEDVARSLINGGFRRVALMSEHGPSQRPLADVAARLNAEFADKGAQVFYISDGYTRARREIEAAIRAEGKVGGGHGGLWDTAETLAVDPSLVRPGPYLPGTIDNDGNGPVNGLGYSGDPTGANARIGREFGAMRVRLASAELGAALKSAGACRK</sequence>
<dbReference type="PANTHER" id="PTHR35005">
    <property type="entry name" value="3-DEHYDRO-SCYLLO-INOSOSE HYDROLASE"/>
    <property type="match status" value="1"/>
</dbReference>
<evidence type="ECO:0000256" key="4">
    <source>
        <dbReference type="ARBA" id="ARBA00022833"/>
    </source>
</evidence>
<dbReference type="PANTHER" id="PTHR35005:SF1">
    <property type="entry name" value="2-AMINO-5-FORMYLAMINO-6-RIBOSYLAMINOPYRIMIDIN-4(3H)-ONE 5'-MONOPHOSPHATE DEFORMYLASE"/>
    <property type="match status" value="1"/>
</dbReference>
<dbReference type="EMBL" id="JACIDX010000014">
    <property type="protein sequence ID" value="MBB3956492.1"/>
    <property type="molecule type" value="Genomic_DNA"/>
</dbReference>
<dbReference type="GO" id="GO:0016811">
    <property type="term" value="F:hydrolase activity, acting on carbon-nitrogen (but not peptide) bonds, in linear amides"/>
    <property type="evidence" value="ECO:0007669"/>
    <property type="project" value="TreeGrafter"/>
</dbReference>
<dbReference type="Gene3D" id="3.40.50.10310">
    <property type="entry name" value="Creatininase"/>
    <property type="match status" value="1"/>
</dbReference>
<proteinExistence type="inferred from homology"/>
<protein>
    <submittedName>
        <fullName evidence="7">Creatinine amidohydrolase/Fe(II)-dependent formamide hydrolase-like protein</fullName>
    </submittedName>
</protein>
<evidence type="ECO:0000256" key="1">
    <source>
        <dbReference type="ARBA" id="ARBA00001947"/>
    </source>
</evidence>
<dbReference type="SUPFAM" id="SSF102215">
    <property type="entry name" value="Creatininase"/>
    <property type="match status" value="1"/>
</dbReference>
<evidence type="ECO:0000256" key="3">
    <source>
        <dbReference type="ARBA" id="ARBA00022801"/>
    </source>
</evidence>
<evidence type="ECO:0000313" key="8">
    <source>
        <dbReference type="Proteomes" id="UP000548867"/>
    </source>
</evidence>
<dbReference type="GO" id="GO:0046872">
    <property type="term" value="F:metal ion binding"/>
    <property type="evidence" value="ECO:0007669"/>
    <property type="project" value="UniProtKB-KW"/>
</dbReference>